<name>A0ACC2UD18_9FUNG</name>
<dbReference type="Proteomes" id="UP001165960">
    <property type="component" value="Unassembled WGS sequence"/>
</dbReference>
<reference evidence="1" key="1">
    <citation type="submission" date="2022-04" db="EMBL/GenBank/DDBJ databases">
        <title>Genome of the entomopathogenic fungus Entomophthora muscae.</title>
        <authorList>
            <person name="Elya C."/>
            <person name="Lovett B.R."/>
            <person name="Lee E."/>
            <person name="Macias A.M."/>
            <person name="Hajek A.E."/>
            <person name="De Bivort B.L."/>
            <person name="Kasson M.T."/>
            <person name="De Fine Licht H.H."/>
            <person name="Stajich J.E."/>
        </authorList>
    </citation>
    <scope>NUCLEOTIDE SEQUENCE</scope>
    <source>
        <strain evidence="1">Berkeley</strain>
    </source>
</reference>
<proteinExistence type="predicted"/>
<sequence length="113" mass="12601">MYPVCEVKLPLITLILESQVAYSPSSIWSLLPLPLLMLLPFASWRPLQDILLSLPGTLFHDVLLAQFFSPDGMTLHSKLTPEHPKEEICSKGNHSLPKQEDLGSKKLALACHD</sequence>
<evidence type="ECO:0000313" key="2">
    <source>
        <dbReference type="Proteomes" id="UP001165960"/>
    </source>
</evidence>
<evidence type="ECO:0000313" key="1">
    <source>
        <dbReference type="EMBL" id="KAJ9084689.1"/>
    </source>
</evidence>
<gene>
    <name evidence="1" type="ORF">DSO57_1021721</name>
</gene>
<keyword evidence="2" id="KW-1185">Reference proteome</keyword>
<protein>
    <submittedName>
        <fullName evidence="1">Uncharacterized protein</fullName>
    </submittedName>
</protein>
<organism evidence="1 2">
    <name type="scientific">Entomophthora muscae</name>
    <dbReference type="NCBI Taxonomy" id="34485"/>
    <lineage>
        <taxon>Eukaryota</taxon>
        <taxon>Fungi</taxon>
        <taxon>Fungi incertae sedis</taxon>
        <taxon>Zoopagomycota</taxon>
        <taxon>Entomophthoromycotina</taxon>
        <taxon>Entomophthoromycetes</taxon>
        <taxon>Entomophthorales</taxon>
        <taxon>Entomophthoraceae</taxon>
        <taxon>Entomophthora</taxon>
    </lineage>
</organism>
<comment type="caution">
    <text evidence="1">The sequence shown here is derived from an EMBL/GenBank/DDBJ whole genome shotgun (WGS) entry which is preliminary data.</text>
</comment>
<accession>A0ACC2UD18</accession>
<dbReference type="EMBL" id="QTSX02000816">
    <property type="protein sequence ID" value="KAJ9084689.1"/>
    <property type="molecule type" value="Genomic_DNA"/>
</dbReference>